<dbReference type="EMBL" id="BMAT01012823">
    <property type="protein sequence ID" value="GFR99888.1"/>
    <property type="molecule type" value="Genomic_DNA"/>
</dbReference>
<name>A0AAV4HS66_9GAST</name>
<gene>
    <name evidence="1" type="ORF">ElyMa_006384700</name>
</gene>
<keyword evidence="2" id="KW-1185">Reference proteome</keyword>
<organism evidence="1 2">
    <name type="scientific">Elysia marginata</name>
    <dbReference type="NCBI Taxonomy" id="1093978"/>
    <lineage>
        <taxon>Eukaryota</taxon>
        <taxon>Metazoa</taxon>
        <taxon>Spiralia</taxon>
        <taxon>Lophotrochozoa</taxon>
        <taxon>Mollusca</taxon>
        <taxon>Gastropoda</taxon>
        <taxon>Heterobranchia</taxon>
        <taxon>Euthyneura</taxon>
        <taxon>Panpulmonata</taxon>
        <taxon>Sacoglossa</taxon>
        <taxon>Placobranchoidea</taxon>
        <taxon>Plakobranchidae</taxon>
        <taxon>Elysia</taxon>
    </lineage>
</organism>
<reference evidence="1 2" key="1">
    <citation type="journal article" date="2021" name="Elife">
        <title>Chloroplast acquisition without the gene transfer in kleptoplastic sea slugs, Plakobranchus ocellatus.</title>
        <authorList>
            <person name="Maeda T."/>
            <person name="Takahashi S."/>
            <person name="Yoshida T."/>
            <person name="Shimamura S."/>
            <person name="Takaki Y."/>
            <person name="Nagai Y."/>
            <person name="Toyoda A."/>
            <person name="Suzuki Y."/>
            <person name="Arimoto A."/>
            <person name="Ishii H."/>
            <person name="Satoh N."/>
            <person name="Nishiyama T."/>
            <person name="Hasebe M."/>
            <person name="Maruyama T."/>
            <person name="Minagawa J."/>
            <person name="Obokata J."/>
            <person name="Shigenobu S."/>
        </authorList>
    </citation>
    <scope>NUCLEOTIDE SEQUENCE [LARGE SCALE GENOMIC DNA]</scope>
</reference>
<evidence type="ECO:0000313" key="1">
    <source>
        <dbReference type="EMBL" id="GFR99888.1"/>
    </source>
</evidence>
<evidence type="ECO:0000313" key="2">
    <source>
        <dbReference type="Proteomes" id="UP000762676"/>
    </source>
</evidence>
<protein>
    <submittedName>
        <fullName evidence="1">Uncharacterized protein</fullName>
    </submittedName>
</protein>
<accession>A0AAV4HS66</accession>
<proteinExistence type="predicted"/>
<comment type="caution">
    <text evidence="1">The sequence shown here is derived from an EMBL/GenBank/DDBJ whole genome shotgun (WGS) entry which is preliminary data.</text>
</comment>
<dbReference type="AlphaFoldDB" id="A0AAV4HS66"/>
<dbReference type="Proteomes" id="UP000762676">
    <property type="component" value="Unassembled WGS sequence"/>
</dbReference>
<sequence>MSRGARLWFGVHLSKPLVNSRNLNTCSQDFLSGRLSVQCAQLEHDMRENLQPCGWISEPTPTSHLSRAGKQESEQAWLLLDQ</sequence>